<dbReference type="PANTHER" id="PTHR43798">
    <property type="entry name" value="MONOACYLGLYCEROL LIPASE"/>
    <property type="match status" value="1"/>
</dbReference>
<dbReference type="InterPro" id="IPR000639">
    <property type="entry name" value="Epox_hydrolase-like"/>
</dbReference>
<dbReference type="InterPro" id="IPR029058">
    <property type="entry name" value="AB_hydrolase_fold"/>
</dbReference>
<accession>A0ABV8HL32</accession>
<keyword evidence="2" id="KW-0378">Hydrolase</keyword>
<sequence>MDSANVNGIAIAYEDSGSAVPAAGAEGGPAVLFVHGHPFDRTMWRPQVEELVRRGVRAVAPDLRGYGGTTVVPGVVPLETFARDLAGLLDRLGMARAVVCGVSMGGQIALEFHRLFPGRVAGLLLADTFAQGETPAGKRERNERADRLLAEGMAGYAHEVLDKMITPANVAAMPAVAAHVLAMMLGAPPEGAAAALRGRAERPDYTGTLAGIGVPALVVVGRDDVFTPVADAEFLRERIPGARLAVVEGAGHLPNLERPAAFNAALTGLLAAVAAATDVTEV</sequence>
<dbReference type="InterPro" id="IPR050266">
    <property type="entry name" value="AB_hydrolase_sf"/>
</dbReference>
<dbReference type="PRINTS" id="PR00412">
    <property type="entry name" value="EPOXHYDRLASE"/>
</dbReference>
<gene>
    <name evidence="2" type="ORF">ACFO3J_08385</name>
</gene>
<comment type="caution">
    <text evidence="2">The sequence shown here is derived from an EMBL/GenBank/DDBJ whole genome shotgun (WGS) entry which is preliminary data.</text>
</comment>
<dbReference type="RefSeq" id="WP_386427675.1">
    <property type="nucleotide sequence ID" value="NZ_JBHSBB010000007.1"/>
</dbReference>
<evidence type="ECO:0000313" key="3">
    <source>
        <dbReference type="Proteomes" id="UP001595765"/>
    </source>
</evidence>
<feature type="domain" description="AB hydrolase-1" evidence="1">
    <location>
        <begin position="31"/>
        <end position="265"/>
    </location>
</feature>
<protein>
    <submittedName>
        <fullName evidence="2">Alpha/beta fold hydrolase</fullName>
    </submittedName>
</protein>
<evidence type="ECO:0000259" key="1">
    <source>
        <dbReference type="Pfam" id="PF12697"/>
    </source>
</evidence>
<proteinExistence type="predicted"/>
<evidence type="ECO:0000313" key="2">
    <source>
        <dbReference type="EMBL" id="MFC4031495.1"/>
    </source>
</evidence>
<reference evidence="3" key="1">
    <citation type="journal article" date="2019" name="Int. J. Syst. Evol. Microbiol.">
        <title>The Global Catalogue of Microorganisms (GCM) 10K type strain sequencing project: providing services to taxonomists for standard genome sequencing and annotation.</title>
        <authorList>
            <consortium name="The Broad Institute Genomics Platform"/>
            <consortium name="The Broad Institute Genome Sequencing Center for Infectious Disease"/>
            <person name="Wu L."/>
            <person name="Ma J."/>
        </authorList>
    </citation>
    <scope>NUCLEOTIDE SEQUENCE [LARGE SCALE GENOMIC DNA]</scope>
    <source>
        <strain evidence="3">CGMCC 4.7237</strain>
    </source>
</reference>
<dbReference type="EMBL" id="JBHSBB010000007">
    <property type="protein sequence ID" value="MFC4031495.1"/>
    <property type="molecule type" value="Genomic_DNA"/>
</dbReference>
<dbReference type="Gene3D" id="3.40.50.1820">
    <property type="entry name" value="alpha/beta hydrolase"/>
    <property type="match status" value="1"/>
</dbReference>
<dbReference type="SUPFAM" id="SSF53474">
    <property type="entry name" value="alpha/beta-Hydrolases"/>
    <property type="match status" value="1"/>
</dbReference>
<name>A0ABV8HL32_9ACTN</name>
<organism evidence="2 3">
    <name type="scientific">Streptomyces polygonati</name>
    <dbReference type="NCBI Taxonomy" id="1617087"/>
    <lineage>
        <taxon>Bacteria</taxon>
        <taxon>Bacillati</taxon>
        <taxon>Actinomycetota</taxon>
        <taxon>Actinomycetes</taxon>
        <taxon>Kitasatosporales</taxon>
        <taxon>Streptomycetaceae</taxon>
        <taxon>Streptomyces</taxon>
    </lineage>
</organism>
<dbReference type="PRINTS" id="PR00111">
    <property type="entry name" value="ABHYDROLASE"/>
</dbReference>
<dbReference type="InterPro" id="IPR000073">
    <property type="entry name" value="AB_hydrolase_1"/>
</dbReference>
<dbReference type="Pfam" id="PF12697">
    <property type="entry name" value="Abhydrolase_6"/>
    <property type="match status" value="1"/>
</dbReference>
<keyword evidence="3" id="KW-1185">Reference proteome</keyword>
<dbReference type="Proteomes" id="UP001595765">
    <property type="component" value="Unassembled WGS sequence"/>
</dbReference>
<dbReference type="GO" id="GO:0016787">
    <property type="term" value="F:hydrolase activity"/>
    <property type="evidence" value="ECO:0007669"/>
    <property type="project" value="UniProtKB-KW"/>
</dbReference>